<dbReference type="SUPFAM" id="SSF46565">
    <property type="entry name" value="Chaperone J-domain"/>
    <property type="match status" value="1"/>
</dbReference>
<organism evidence="16 17">
    <name type="scientific">Paramicrosporidium saccamoebae</name>
    <dbReference type="NCBI Taxonomy" id="1246581"/>
    <lineage>
        <taxon>Eukaryota</taxon>
        <taxon>Fungi</taxon>
        <taxon>Fungi incertae sedis</taxon>
        <taxon>Cryptomycota</taxon>
        <taxon>Cryptomycota incertae sedis</taxon>
        <taxon>Paramicrosporidium</taxon>
    </lineage>
</organism>
<dbReference type="PANTHER" id="PTHR11932">
    <property type="entry name" value="CULLIN"/>
    <property type="match status" value="1"/>
</dbReference>
<dbReference type="InterPro" id="IPR019559">
    <property type="entry name" value="Cullin_neddylation_domain"/>
</dbReference>
<evidence type="ECO:0000313" key="17">
    <source>
        <dbReference type="Proteomes" id="UP000240830"/>
    </source>
</evidence>
<comment type="caution">
    <text evidence="11">Lacks conserved residue(s) required for the propagation of feature annotation.</text>
</comment>
<dbReference type="PROSITE" id="PS51686">
    <property type="entry name" value="SAM_MT_RSMB_NOP"/>
    <property type="match status" value="1"/>
</dbReference>
<keyword evidence="13" id="KW-1133">Transmembrane helix</keyword>
<dbReference type="PROSITE" id="PS50069">
    <property type="entry name" value="CULLIN_2"/>
    <property type="match status" value="1"/>
</dbReference>
<dbReference type="GO" id="GO:0031625">
    <property type="term" value="F:ubiquitin protein ligase binding"/>
    <property type="evidence" value="ECO:0007669"/>
    <property type="project" value="InterPro"/>
</dbReference>
<evidence type="ECO:0000256" key="11">
    <source>
        <dbReference type="PROSITE-ProRule" id="PRU01023"/>
    </source>
</evidence>
<protein>
    <recommendedName>
        <fullName evidence="18">SAM-dependent MTase RsmB/NOP-type domain-containing protein</fullName>
    </recommendedName>
</protein>
<dbReference type="SMART" id="SM00884">
    <property type="entry name" value="Cullin_Nedd8"/>
    <property type="match status" value="1"/>
</dbReference>
<evidence type="ECO:0000256" key="10">
    <source>
        <dbReference type="PROSITE-ProRule" id="PRU00330"/>
    </source>
</evidence>
<dbReference type="Gene3D" id="1.10.10.10">
    <property type="entry name" value="Winged helix-like DNA-binding domain superfamily/Winged helix DNA-binding domain"/>
    <property type="match status" value="1"/>
</dbReference>
<evidence type="ECO:0000256" key="9">
    <source>
        <dbReference type="ARBA" id="ARBA00023136"/>
    </source>
</evidence>
<dbReference type="GO" id="GO:0003723">
    <property type="term" value="F:RNA binding"/>
    <property type="evidence" value="ECO:0007669"/>
    <property type="project" value="UniProtKB-UniRule"/>
</dbReference>
<dbReference type="Gene3D" id="3.40.50.150">
    <property type="entry name" value="Vaccinia Virus protein VP39"/>
    <property type="match status" value="1"/>
</dbReference>
<dbReference type="InterPro" id="IPR045093">
    <property type="entry name" value="Cullin"/>
</dbReference>
<dbReference type="InterPro" id="IPR049560">
    <property type="entry name" value="MeTrfase_RsmB-F_NOP2_cat"/>
</dbReference>
<keyword evidence="3 11" id="KW-0489">Methyltransferase</keyword>
<dbReference type="CDD" id="cd06257">
    <property type="entry name" value="DnaJ"/>
    <property type="match status" value="1"/>
</dbReference>
<dbReference type="Gene3D" id="3.30.230.130">
    <property type="entry name" value="Cullin, Chain C, Domain 2"/>
    <property type="match status" value="1"/>
</dbReference>
<keyword evidence="7 11" id="KW-0694">RNA-binding</keyword>
<dbReference type="AlphaFoldDB" id="A0A2H9TGM3"/>
<name>A0A2H9TGM3_9FUNG</name>
<dbReference type="InterPro" id="IPR036317">
    <property type="entry name" value="Cullin_homology_sf"/>
</dbReference>
<evidence type="ECO:0000256" key="7">
    <source>
        <dbReference type="ARBA" id="ARBA00022884"/>
    </source>
</evidence>
<dbReference type="Proteomes" id="UP000240830">
    <property type="component" value="Unassembled WGS sequence"/>
</dbReference>
<accession>A0A2H9TGM3</accession>
<dbReference type="InterPro" id="IPR001678">
    <property type="entry name" value="MeTrfase_RsmB-F_NOP2_dom"/>
</dbReference>
<proteinExistence type="inferred from homology"/>
<evidence type="ECO:0000256" key="8">
    <source>
        <dbReference type="ARBA" id="ARBA00023128"/>
    </source>
</evidence>
<feature type="transmembrane region" description="Helical" evidence="13">
    <location>
        <begin position="20"/>
        <end position="40"/>
    </location>
</feature>
<keyword evidence="17" id="KW-1185">Reference proteome</keyword>
<dbReference type="InterPro" id="IPR059120">
    <property type="entry name" value="Cullin-like_AB"/>
</dbReference>
<reference evidence="16 17" key="1">
    <citation type="submission" date="2016-10" db="EMBL/GenBank/DDBJ databases">
        <title>The genome of Paramicrosporidium saccamoebae is the missing link in understanding Cryptomycota and Microsporidia evolution.</title>
        <authorList>
            <person name="Quandt C.A."/>
            <person name="Beaudet D."/>
            <person name="Corsaro D."/>
            <person name="Michel R."/>
            <person name="Corradi N."/>
            <person name="James T."/>
        </authorList>
    </citation>
    <scope>NUCLEOTIDE SEQUENCE [LARGE SCALE GENOMIC DNA]</scope>
    <source>
        <strain evidence="16 17">KSL3</strain>
    </source>
</reference>
<feature type="active site" description="Nucleophile" evidence="11">
    <location>
        <position position="1144"/>
    </location>
</feature>
<keyword evidence="8" id="KW-0496">Mitochondrion</keyword>
<keyword evidence="13" id="KW-0812">Transmembrane</keyword>
<dbReference type="InterPro" id="IPR029063">
    <property type="entry name" value="SAM-dependent_MTases_sf"/>
</dbReference>
<keyword evidence="6" id="KW-0999">Mitochondrion inner membrane</keyword>
<evidence type="ECO:0000259" key="15">
    <source>
        <dbReference type="PROSITE" id="PS51686"/>
    </source>
</evidence>
<comment type="caution">
    <text evidence="16">The sequence shown here is derived from an EMBL/GenBank/DDBJ whole genome shotgun (WGS) entry which is preliminary data.</text>
</comment>
<dbReference type="EMBL" id="MTSL01000201">
    <property type="protein sequence ID" value="PJF16927.1"/>
    <property type="molecule type" value="Genomic_DNA"/>
</dbReference>
<dbReference type="FunFam" id="1.10.287.110:FF:000001">
    <property type="entry name" value="Import inner membrane translocase subunit tim14"/>
    <property type="match status" value="1"/>
</dbReference>
<dbReference type="InterPro" id="IPR001373">
    <property type="entry name" value="Cullin_N"/>
</dbReference>
<dbReference type="SUPFAM" id="SSF46785">
    <property type="entry name" value="Winged helix' DNA-binding domain"/>
    <property type="match status" value="1"/>
</dbReference>
<evidence type="ECO:0008006" key="18">
    <source>
        <dbReference type="Google" id="ProtNLM"/>
    </source>
</evidence>
<dbReference type="SUPFAM" id="SSF75632">
    <property type="entry name" value="Cullin homology domain"/>
    <property type="match status" value="1"/>
</dbReference>
<dbReference type="InterPro" id="IPR016159">
    <property type="entry name" value="Cullin_repeat-like_dom_sf"/>
</dbReference>
<dbReference type="PRINTS" id="PR02008">
    <property type="entry name" value="RCMTFAMILY"/>
</dbReference>
<dbReference type="Pfam" id="PF01189">
    <property type="entry name" value="Methyltr_RsmB-F"/>
    <property type="match status" value="1"/>
</dbReference>
<keyword evidence="4 11" id="KW-0808">Transferase</keyword>
<gene>
    <name evidence="16" type="ORF">PSACC_03267</name>
</gene>
<keyword evidence="5 11" id="KW-0949">S-adenosyl-L-methionine</keyword>
<evidence type="ECO:0000256" key="3">
    <source>
        <dbReference type="ARBA" id="ARBA00022603"/>
    </source>
</evidence>
<dbReference type="Pfam" id="PF26557">
    <property type="entry name" value="Cullin_AB"/>
    <property type="match status" value="1"/>
</dbReference>
<evidence type="ECO:0000256" key="5">
    <source>
        <dbReference type="ARBA" id="ARBA00022691"/>
    </source>
</evidence>
<evidence type="ECO:0000259" key="14">
    <source>
        <dbReference type="PROSITE" id="PS50069"/>
    </source>
</evidence>
<evidence type="ECO:0000256" key="2">
    <source>
        <dbReference type="ARBA" id="ARBA00006019"/>
    </source>
</evidence>
<dbReference type="Gene3D" id="1.20.1310.10">
    <property type="entry name" value="Cullin Repeats"/>
    <property type="match status" value="4"/>
</dbReference>
<sequence length="1209" mass="137259">MLSRAVFLNAATGSLRSHYYAAVLTGAGTLGALFTARWFYRTWHAMQRTARLTGASPFIYYYRGGFENKMTKREAALILGVREFARPEQIKDAHRRIMIANHPDRGGSPYLATKTYSRDNKGAMSLVPRSVDFEACWEADCRGPLQSLFSVTDKSTPHMITDAQRGGITLLDSYSNCWQVYSKAVKQIDSLCMYVNKVIDKLKDEHLPSKTAIVMINGERMEVRLKPVGALGFHIWKKAVLYFSKEKLGNVLVQEILAAFQTLRVKGNMEISIKGLEGAIKSFNDCDQHEFCGPVPVPFKELDDRPNADAPTLYELELEAPFLAATKDFYSVESAEKIAGEDITGYVRYAERRLREEVQNAKSLFPIGSSLKIISAVESQLVTLHTDRLQKDFDKLLEKNMRVELEIVYRLLERIPDGIEPLASCFENYVFQQEKRAVDKISDQSDPRLVAAEYVGALACLVQSTRMQVVSHFSADGRFMERIADAFRRFMKIQPPCTTRDAGSLIADYLDMLMQDEVAHEKDAYSEFEKSDALAARIDDVIVLVEYLDEKEKFMAAYIVHLAERLLYRLSHHGDIEATLIDRLGAICGFESQIKMRKMFSDMHVSSQLRKHFSKYVAGRAAPIPLWPLDHPMDPSDPAAKVSPEMESLIKLYTLFYRKNWPNRQLYWLNHLSRVVLAHPNGRGKLCEIVATIPQTSLLQCFKRRDQYPASELMQKLGLSWGDFSCVVKMNDGQEPCPNAVIEYNMDWKCSKSRLHLCHYTLGSSIGTGAVLPSTSPVDTIIEIDAPESLSMDLSENKKYHLQAVIVKLLKAHQSLSPVRLSQLVDEESMKPGPVSFRPTQVQLEVVLEQLMEKQYIEHDARQDGQVAMDTWPAEFTCFLKEHNISPEIYFTIPQRYFCCLDDDVSGVLQEFPEAERLDWATNFFILPSDTSVAHTRAFKTGKILPMDPSSWLAVENLLLQPGEHVLDLCCAPGTKLALISKAVCPVDNDIKGSVTGVDISKKRLASACTLARRYKLPRARLFCSDGRIFCTRVHDIMTRADDTSLKFQDLYPTSRPAYSSTPYRKYPGRFADHLYDKVLVDAQCTHDGSIKHVRKFIETAWRDFDPSHYSPTGLGELYQLQLALLENGFRQLRPGGILVYSTCSLTREQNEDIIERFMSSKRLEARIMDPIGPVEYITTFNEFKAMRIKPSKMTGGGFFLCRIEKYIK</sequence>
<dbReference type="InterPro" id="IPR036390">
    <property type="entry name" value="WH_DNA-bd_sf"/>
</dbReference>
<evidence type="ECO:0000256" key="4">
    <source>
        <dbReference type="ARBA" id="ARBA00022679"/>
    </source>
</evidence>
<dbReference type="InterPro" id="IPR036869">
    <property type="entry name" value="J_dom_sf"/>
</dbReference>
<dbReference type="Pfam" id="PF00888">
    <property type="entry name" value="Cullin"/>
    <property type="match status" value="1"/>
</dbReference>
<evidence type="ECO:0000256" key="1">
    <source>
        <dbReference type="ARBA" id="ARBA00004273"/>
    </source>
</evidence>
<evidence type="ECO:0000256" key="12">
    <source>
        <dbReference type="RuleBase" id="RU003829"/>
    </source>
</evidence>
<feature type="binding site" evidence="11">
    <location>
        <position position="999"/>
    </location>
    <ligand>
        <name>S-adenosyl-L-methionine</name>
        <dbReference type="ChEBI" id="CHEBI:59789"/>
    </ligand>
</feature>
<keyword evidence="9 13" id="KW-0472">Membrane</keyword>
<dbReference type="InterPro" id="IPR016158">
    <property type="entry name" value="Cullin_homology"/>
</dbReference>
<dbReference type="GO" id="GO:0008173">
    <property type="term" value="F:RNA methyltransferase activity"/>
    <property type="evidence" value="ECO:0007669"/>
    <property type="project" value="InterPro"/>
</dbReference>
<feature type="domain" description="Cullin family profile" evidence="14">
    <location>
        <begin position="501"/>
        <end position="720"/>
    </location>
</feature>
<feature type="binding site" evidence="11">
    <location>
        <position position="1082"/>
    </location>
    <ligand>
        <name>S-adenosyl-L-methionine</name>
        <dbReference type="ChEBI" id="CHEBI:59789"/>
    </ligand>
</feature>
<comment type="similarity">
    <text evidence="11">Belongs to the class I-like SAM-binding methyltransferase superfamily. RsmB/NOP family.</text>
</comment>
<dbReference type="GO" id="GO:0001510">
    <property type="term" value="P:RNA methylation"/>
    <property type="evidence" value="ECO:0007669"/>
    <property type="project" value="InterPro"/>
</dbReference>
<dbReference type="InterPro" id="IPR036388">
    <property type="entry name" value="WH-like_DNA-bd_sf"/>
</dbReference>
<dbReference type="InterPro" id="IPR001623">
    <property type="entry name" value="DnaJ_domain"/>
</dbReference>
<evidence type="ECO:0000256" key="6">
    <source>
        <dbReference type="ARBA" id="ARBA00022792"/>
    </source>
</evidence>
<dbReference type="SMART" id="SM00182">
    <property type="entry name" value="CULLIN"/>
    <property type="match status" value="1"/>
</dbReference>
<evidence type="ECO:0000256" key="13">
    <source>
        <dbReference type="SAM" id="Phobius"/>
    </source>
</evidence>
<dbReference type="STRING" id="1246581.A0A2H9TGM3"/>
<feature type="domain" description="SAM-dependent MTase RsmB/NOP-type" evidence="15">
    <location>
        <begin position="879"/>
        <end position="1207"/>
    </location>
</feature>
<dbReference type="SUPFAM" id="SSF74788">
    <property type="entry name" value="Cullin repeat-like"/>
    <property type="match status" value="1"/>
</dbReference>
<evidence type="ECO:0000313" key="16">
    <source>
        <dbReference type="EMBL" id="PJF16927.1"/>
    </source>
</evidence>
<dbReference type="OrthoDB" id="6093671at2759"/>
<dbReference type="GO" id="GO:0005743">
    <property type="term" value="C:mitochondrial inner membrane"/>
    <property type="evidence" value="ECO:0007669"/>
    <property type="project" value="UniProtKB-SubCell"/>
</dbReference>
<comment type="similarity">
    <text evidence="2 10 12">Belongs to the cullin family.</text>
</comment>
<dbReference type="Gene3D" id="1.10.287.110">
    <property type="entry name" value="DnaJ domain"/>
    <property type="match status" value="1"/>
</dbReference>
<dbReference type="InterPro" id="IPR023267">
    <property type="entry name" value="RCMT"/>
</dbReference>
<dbReference type="SUPFAM" id="SSF53335">
    <property type="entry name" value="S-adenosyl-L-methionine-dependent methyltransferases"/>
    <property type="match status" value="1"/>
</dbReference>
<feature type="binding site" evidence="11">
    <location>
        <position position="1026"/>
    </location>
    <ligand>
        <name>S-adenosyl-L-methionine</name>
        <dbReference type="ChEBI" id="CHEBI:59789"/>
    </ligand>
</feature>
<comment type="subcellular location">
    <subcellularLocation>
        <location evidence="1">Mitochondrion inner membrane</location>
    </subcellularLocation>
</comment>
<dbReference type="CDD" id="cd02440">
    <property type="entry name" value="AdoMet_MTases"/>
    <property type="match status" value="1"/>
</dbReference>
<dbReference type="GO" id="GO:0006511">
    <property type="term" value="P:ubiquitin-dependent protein catabolic process"/>
    <property type="evidence" value="ECO:0007669"/>
    <property type="project" value="InterPro"/>
</dbReference>